<evidence type="ECO:0000259" key="10">
    <source>
        <dbReference type="PROSITE" id="PS50111"/>
    </source>
</evidence>
<dbReference type="GO" id="GO:0007165">
    <property type="term" value="P:signal transduction"/>
    <property type="evidence" value="ECO:0007669"/>
    <property type="project" value="UniProtKB-KW"/>
</dbReference>
<evidence type="ECO:0000256" key="7">
    <source>
        <dbReference type="ARBA" id="ARBA00029447"/>
    </source>
</evidence>
<dbReference type="PROSITE" id="PS50885">
    <property type="entry name" value="HAMP"/>
    <property type="match status" value="1"/>
</dbReference>
<comment type="subcellular location">
    <subcellularLocation>
        <location evidence="1">Cell membrane</location>
        <topology evidence="1">Multi-pass membrane protein</topology>
    </subcellularLocation>
</comment>
<dbReference type="SMART" id="SM00304">
    <property type="entry name" value="HAMP"/>
    <property type="match status" value="1"/>
</dbReference>
<dbReference type="SUPFAM" id="SSF58104">
    <property type="entry name" value="Methyl-accepting chemotaxis protein (MCP) signaling domain"/>
    <property type="match status" value="1"/>
</dbReference>
<dbReference type="PANTHER" id="PTHR32089">
    <property type="entry name" value="METHYL-ACCEPTING CHEMOTAXIS PROTEIN MCPB"/>
    <property type="match status" value="1"/>
</dbReference>
<proteinExistence type="inferred from homology"/>
<evidence type="ECO:0000313" key="12">
    <source>
        <dbReference type="EMBL" id="BDU72700.1"/>
    </source>
</evidence>
<dbReference type="Pfam" id="PF17200">
    <property type="entry name" value="sCache_2"/>
    <property type="match status" value="1"/>
</dbReference>
<feature type="domain" description="HAMP" evidence="11">
    <location>
        <begin position="216"/>
        <end position="265"/>
    </location>
</feature>
<keyword evidence="5 9" id="KW-0472">Membrane</keyword>
<dbReference type="SMART" id="SM00283">
    <property type="entry name" value="MA"/>
    <property type="match status" value="1"/>
</dbReference>
<feature type="domain" description="Methyl-accepting transducer" evidence="10">
    <location>
        <begin position="277"/>
        <end position="506"/>
    </location>
</feature>
<dbReference type="Gene3D" id="1.10.287.950">
    <property type="entry name" value="Methyl-accepting chemotaxis protein"/>
    <property type="match status" value="1"/>
</dbReference>
<accession>A0AA48GNC5</accession>
<evidence type="ECO:0000256" key="3">
    <source>
        <dbReference type="ARBA" id="ARBA00022692"/>
    </source>
</evidence>
<evidence type="ECO:0000256" key="9">
    <source>
        <dbReference type="SAM" id="Phobius"/>
    </source>
</evidence>
<dbReference type="Pfam" id="PF00015">
    <property type="entry name" value="MCPsignal"/>
    <property type="match status" value="1"/>
</dbReference>
<keyword evidence="13" id="KW-1185">Reference proteome</keyword>
<organism evidence="12 13">
    <name type="scientific">Mesoterricola silvestris</name>
    <dbReference type="NCBI Taxonomy" id="2927979"/>
    <lineage>
        <taxon>Bacteria</taxon>
        <taxon>Pseudomonadati</taxon>
        <taxon>Acidobacteriota</taxon>
        <taxon>Holophagae</taxon>
        <taxon>Holophagales</taxon>
        <taxon>Holophagaceae</taxon>
        <taxon>Mesoterricola</taxon>
    </lineage>
</organism>
<dbReference type="Proteomes" id="UP001238179">
    <property type="component" value="Chromosome"/>
</dbReference>
<protein>
    <submittedName>
        <fullName evidence="12">Chemotaxis protein</fullName>
    </submittedName>
</protein>
<dbReference type="EMBL" id="AP027080">
    <property type="protein sequence ID" value="BDU72700.1"/>
    <property type="molecule type" value="Genomic_DNA"/>
</dbReference>
<dbReference type="InterPro" id="IPR003660">
    <property type="entry name" value="HAMP_dom"/>
</dbReference>
<comment type="similarity">
    <text evidence="7">Belongs to the methyl-accepting chemotaxis (MCP) protein family.</text>
</comment>
<evidence type="ECO:0000256" key="8">
    <source>
        <dbReference type="PROSITE-ProRule" id="PRU00284"/>
    </source>
</evidence>
<keyword evidence="2" id="KW-1003">Cell membrane</keyword>
<dbReference type="Pfam" id="PF00672">
    <property type="entry name" value="HAMP"/>
    <property type="match status" value="1"/>
</dbReference>
<dbReference type="KEGG" id="msil:METEAL_18740"/>
<evidence type="ECO:0000313" key="13">
    <source>
        <dbReference type="Proteomes" id="UP001238179"/>
    </source>
</evidence>
<evidence type="ECO:0000256" key="1">
    <source>
        <dbReference type="ARBA" id="ARBA00004651"/>
    </source>
</evidence>
<dbReference type="AlphaFoldDB" id="A0AA48GNC5"/>
<name>A0AA48GNC5_9BACT</name>
<dbReference type="CDD" id="cd06225">
    <property type="entry name" value="HAMP"/>
    <property type="match status" value="1"/>
</dbReference>
<dbReference type="Gene3D" id="3.30.450.20">
    <property type="entry name" value="PAS domain"/>
    <property type="match status" value="1"/>
</dbReference>
<dbReference type="RefSeq" id="WP_316415614.1">
    <property type="nucleotide sequence ID" value="NZ_AP027080.1"/>
</dbReference>
<dbReference type="GO" id="GO:0005886">
    <property type="term" value="C:plasma membrane"/>
    <property type="evidence" value="ECO:0007669"/>
    <property type="project" value="UniProtKB-SubCell"/>
</dbReference>
<evidence type="ECO:0000256" key="6">
    <source>
        <dbReference type="ARBA" id="ARBA00023224"/>
    </source>
</evidence>
<dbReference type="PROSITE" id="PS50111">
    <property type="entry name" value="CHEMOTAXIS_TRANSDUC_2"/>
    <property type="match status" value="1"/>
</dbReference>
<dbReference type="InterPro" id="IPR004089">
    <property type="entry name" value="MCPsignal_dom"/>
</dbReference>
<dbReference type="SMART" id="SM01049">
    <property type="entry name" value="Cache_2"/>
    <property type="match status" value="1"/>
</dbReference>
<evidence type="ECO:0000256" key="2">
    <source>
        <dbReference type="ARBA" id="ARBA00022475"/>
    </source>
</evidence>
<evidence type="ECO:0000259" key="11">
    <source>
        <dbReference type="PROSITE" id="PS50885"/>
    </source>
</evidence>
<sequence>MAKPSRFAEFIHSLSGKIVALTLLPVVLFLVLLGGYVVPRIRGAILDGRRTAIRQMVDLVMTVATRFDQDVAAGRMTRETAQEKVKEMVSAMRYDQTNYFLIQGPGGVMVMHPLRPDFNGKSPEALGTTKLAAAFEKAAEDPAGGYVEYEFAKPGQTGTFPKTGFVRRFAPWGWVIATSLYVDDVAVEMRAVSFALVGISLLVSLLVGYVAVRSARRITRPLAQLVTGLQQGDLSRRIEVSSQDEIAQAAEAFNEYNGRMKTIVQEVDHFAERVASGSMELAASSVEMATTVSNIAQVSEALKEAGEGVSKAMDQVAGNVDAMAERTQATGTQAGQAVREAAQGAEAGKSAATGMSEIQDVTSSIVKAVQVIQDIARQTNLLSLNAAIEAAKAGAQGKGFAVVAEEVRKLAERSRTSALEIEELIQKAQETVGAGVSGVQATLRNLEAISTRITTIATSIQEVGGLSEKQAAVTRDVTRMMGHTNDRLAQNAASTHELSATVDEISHTAEELAKVSHGLKKVVSNFNL</sequence>
<dbReference type="PANTHER" id="PTHR32089:SF112">
    <property type="entry name" value="LYSOZYME-LIKE PROTEIN-RELATED"/>
    <property type="match status" value="1"/>
</dbReference>
<evidence type="ECO:0000256" key="4">
    <source>
        <dbReference type="ARBA" id="ARBA00022989"/>
    </source>
</evidence>
<dbReference type="InterPro" id="IPR033480">
    <property type="entry name" value="sCache_2"/>
</dbReference>
<evidence type="ECO:0000256" key="5">
    <source>
        <dbReference type="ARBA" id="ARBA00023136"/>
    </source>
</evidence>
<keyword evidence="6 8" id="KW-0807">Transducer</keyword>
<keyword evidence="3 9" id="KW-0812">Transmembrane</keyword>
<reference evidence="13" key="1">
    <citation type="journal article" date="2023" name="Int. J. Syst. Evol. Microbiol.">
        <title>Mesoterricola silvestris gen. nov., sp. nov., Mesoterricola sediminis sp. nov., Geothrix oryzae sp. nov., Geothrix edaphica sp. nov., Geothrix rubra sp. nov., and Geothrix limicola sp. nov., six novel members of Acidobacteriota isolated from soils.</title>
        <authorList>
            <person name="Itoh H."/>
            <person name="Sugisawa Y."/>
            <person name="Mise K."/>
            <person name="Xu Z."/>
            <person name="Kuniyasu M."/>
            <person name="Ushijima N."/>
            <person name="Kawano K."/>
            <person name="Kobayashi E."/>
            <person name="Shiratori Y."/>
            <person name="Masuda Y."/>
            <person name="Senoo K."/>
        </authorList>
    </citation>
    <scope>NUCLEOTIDE SEQUENCE [LARGE SCALE GENOMIC DNA]</scope>
    <source>
        <strain evidence="13">W79</strain>
    </source>
</reference>
<gene>
    <name evidence="12" type="primary">mcp40H-5_2</name>
    <name evidence="12" type="ORF">METEAL_18740</name>
</gene>
<feature type="transmembrane region" description="Helical" evidence="9">
    <location>
        <begin position="18"/>
        <end position="39"/>
    </location>
</feature>
<keyword evidence="4 9" id="KW-1133">Transmembrane helix</keyword>
<feature type="transmembrane region" description="Helical" evidence="9">
    <location>
        <begin position="194"/>
        <end position="212"/>
    </location>
</feature>